<dbReference type="AlphaFoldDB" id="A0A0E9WLG8"/>
<keyword evidence="1" id="KW-0472">Membrane</keyword>
<keyword evidence="1" id="KW-1133">Transmembrane helix</keyword>
<organism evidence="2">
    <name type="scientific">Anguilla anguilla</name>
    <name type="common">European freshwater eel</name>
    <name type="synonym">Muraena anguilla</name>
    <dbReference type="NCBI Taxonomy" id="7936"/>
    <lineage>
        <taxon>Eukaryota</taxon>
        <taxon>Metazoa</taxon>
        <taxon>Chordata</taxon>
        <taxon>Craniata</taxon>
        <taxon>Vertebrata</taxon>
        <taxon>Euteleostomi</taxon>
        <taxon>Actinopterygii</taxon>
        <taxon>Neopterygii</taxon>
        <taxon>Teleostei</taxon>
        <taxon>Anguilliformes</taxon>
        <taxon>Anguillidae</taxon>
        <taxon>Anguilla</taxon>
    </lineage>
</organism>
<evidence type="ECO:0000313" key="2">
    <source>
        <dbReference type="EMBL" id="JAH90303.1"/>
    </source>
</evidence>
<evidence type="ECO:0000256" key="1">
    <source>
        <dbReference type="SAM" id="Phobius"/>
    </source>
</evidence>
<dbReference type="EMBL" id="GBXM01018274">
    <property type="protein sequence ID" value="JAH90303.1"/>
    <property type="molecule type" value="Transcribed_RNA"/>
</dbReference>
<reference evidence="2" key="1">
    <citation type="submission" date="2014-11" db="EMBL/GenBank/DDBJ databases">
        <authorList>
            <person name="Amaro Gonzalez C."/>
        </authorList>
    </citation>
    <scope>NUCLEOTIDE SEQUENCE</scope>
</reference>
<keyword evidence="1" id="KW-0812">Transmembrane</keyword>
<reference evidence="2" key="2">
    <citation type="journal article" date="2015" name="Fish Shellfish Immunol.">
        <title>Early steps in the European eel (Anguilla anguilla)-Vibrio vulnificus interaction in the gills: Role of the RtxA13 toxin.</title>
        <authorList>
            <person name="Callol A."/>
            <person name="Pajuelo D."/>
            <person name="Ebbesson L."/>
            <person name="Teles M."/>
            <person name="MacKenzie S."/>
            <person name="Amaro C."/>
        </authorList>
    </citation>
    <scope>NUCLEOTIDE SEQUENCE</scope>
</reference>
<name>A0A0E9WLG8_ANGAN</name>
<proteinExistence type="predicted"/>
<feature type="transmembrane region" description="Helical" evidence="1">
    <location>
        <begin position="13"/>
        <end position="32"/>
    </location>
</feature>
<accession>A0A0E9WLG8</accession>
<protein>
    <submittedName>
        <fullName evidence="2">Uncharacterized protein</fullName>
    </submittedName>
</protein>
<sequence>MKLLPLIRTGFDTFAYIYTDMLFKNVFLFLFLQMMKFDNVVFIHNYGFCECVYANTGRPSQSYLLVGYYVITHTVCINVED</sequence>